<accession>A0A9D1ZN95</accession>
<feature type="transmembrane region" description="Helical" evidence="1">
    <location>
        <begin position="36"/>
        <end position="54"/>
    </location>
</feature>
<dbReference type="AlphaFoldDB" id="A0A9D1ZN95"/>
<protein>
    <submittedName>
        <fullName evidence="2">Uncharacterized protein</fullName>
    </submittedName>
</protein>
<evidence type="ECO:0000313" key="3">
    <source>
        <dbReference type="Proteomes" id="UP000824013"/>
    </source>
</evidence>
<comment type="caution">
    <text evidence="2">The sequence shown here is derived from an EMBL/GenBank/DDBJ whole genome shotgun (WGS) entry which is preliminary data.</text>
</comment>
<dbReference type="Proteomes" id="UP000824013">
    <property type="component" value="Unassembled WGS sequence"/>
</dbReference>
<dbReference type="EMBL" id="DXCM01000080">
    <property type="protein sequence ID" value="HIY93382.1"/>
    <property type="molecule type" value="Genomic_DNA"/>
</dbReference>
<name>A0A9D1ZN95_9LACO</name>
<reference evidence="2" key="2">
    <citation type="submission" date="2021-04" db="EMBL/GenBank/DDBJ databases">
        <authorList>
            <person name="Gilroy R."/>
        </authorList>
    </citation>
    <scope>NUCLEOTIDE SEQUENCE</scope>
    <source>
        <strain evidence="2">3204</strain>
    </source>
</reference>
<sequence>MMQFGKKVNFRPLLISLLIGFIPGNAAYAISGNGLIGLFVGLCFFSIIFAHYYSELPALFSYWQFDGEKLEYNNMASPAKRVSMIFFPSFAKMETIKKEQIKSVQLMGNIQDQTQLPSMVPFSNAYSIFYSRLSMMKNPVGIEITTTDGKQIYLNAARDYAYDKEKAVKEINTFMGDFSSLKNA</sequence>
<keyword evidence="1" id="KW-1133">Transmembrane helix</keyword>
<reference evidence="2" key="1">
    <citation type="journal article" date="2021" name="PeerJ">
        <title>Extensive microbial diversity within the chicken gut microbiome revealed by metagenomics and culture.</title>
        <authorList>
            <person name="Gilroy R."/>
            <person name="Ravi A."/>
            <person name="Getino M."/>
            <person name="Pursley I."/>
            <person name="Horton D.L."/>
            <person name="Alikhan N.F."/>
            <person name="Baker D."/>
            <person name="Gharbi K."/>
            <person name="Hall N."/>
            <person name="Watson M."/>
            <person name="Adriaenssens E.M."/>
            <person name="Foster-Nyarko E."/>
            <person name="Jarju S."/>
            <person name="Secka A."/>
            <person name="Antonio M."/>
            <person name="Oren A."/>
            <person name="Chaudhuri R.R."/>
            <person name="La Ragione R."/>
            <person name="Hildebrand F."/>
            <person name="Pallen M.J."/>
        </authorList>
    </citation>
    <scope>NUCLEOTIDE SEQUENCE</scope>
    <source>
        <strain evidence="2">3204</strain>
    </source>
</reference>
<evidence type="ECO:0000256" key="1">
    <source>
        <dbReference type="SAM" id="Phobius"/>
    </source>
</evidence>
<gene>
    <name evidence="2" type="ORF">H9820_10645</name>
</gene>
<keyword evidence="1" id="KW-0472">Membrane</keyword>
<proteinExistence type="predicted"/>
<organism evidence="2 3">
    <name type="scientific">Candidatus Companilactobacillus pullicola</name>
    <dbReference type="NCBI Taxonomy" id="2838523"/>
    <lineage>
        <taxon>Bacteria</taxon>
        <taxon>Bacillati</taxon>
        <taxon>Bacillota</taxon>
        <taxon>Bacilli</taxon>
        <taxon>Lactobacillales</taxon>
        <taxon>Lactobacillaceae</taxon>
        <taxon>Companilactobacillus</taxon>
    </lineage>
</organism>
<keyword evidence="1" id="KW-0812">Transmembrane</keyword>
<evidence type="ECO:0000313" key="2">
    <source>
        <dbReference type="EMBL" id="HIY93382.1"/>
    </source>
</evidence>